<dbReference type="RefSeq" id="WP_179815485.1">
    <property type="nucleotide sequence ID" value="NZ_JACBZD010000001.1"/>
</dbReference>
<reference evidence="2 3" key="1">
    <citation type="submission" date="2020-07" db="EMBL/GenBank/DDBJ databases">
        <title>Sequencing the genomes of 1000 actinobacteria strains.</title>
        <authorList>
            <person name="Klenk H.-P."/>
        </authorList>
    </citation>
    <scope>NUCLEOTIDE SEQUENCE [LARGE SCALE GENOMIC DNA]</scope>
    <source>
        <strain evidence="2 3">DSM 42178</strain>
    </source>
</reference>
<comment type="caution">
    <text evidence="2">The sequence shown here is derived from an EMBL/GenBank/DDBJ whole genome shotgun (WGS) entry which is preliminary data.</text>
</comment>
<sequence>MFQRKGRSRPAPDQRRDPAEPGDALLTLIRMASARHADPAAAVHAANDFGTSLLLELVLTAGPGAHQLTCMPCGPQVDGPAVRGWLRVLARQPTAPDWEKRPAEPQPEPGPTPAREPELRPWDAPEEPAENLTVRSEGQAAEYLSAALAAGHLLGECAVVMRSVTNRPHPSLGGTVELVRGWYLTGRRLHPLDQAQIFAAQCTDAMTGEPLPPQPRVEYVTAFPVRLPGAATDSPTD</sequence>
<keyword evidence="3" id="KW-1185">Reference proteome</keyword>
<accession>A0A853A8Z1</accession>
<feature type="region of interest" description="Disordered" evidence="1">
    <location>
        <begin position="1"/>
        <end position="21"/>
    </location>
</feature>
<protein>
    <submittedName>
        <fullName evidence="2">Uncharacterized protein</fullName>
    </submittedName>
</protein>
<dbReference type="Proteomes" id="UP000567795">
    <property type="component" value="Unassembled WGS sequence"/>
</dbReference>
<dbReference type="EMBL" id="JACBZD010000001">
    <property type="protein sequence ID" value="NYI06988.1"/>
    <property type="molecule type" value="Genomic_DNA"/>
</dbReference>
<evidence type="ECO:0000313" key="2">
    <source>
        <dbReference type="EMBL" id="NYI06988.1"/>
    </source>
</evidence>
<organism evidence="2 3">
    <name type="scientific">Allostreptomyces psammosilenae</name>
    <dbReference type="NCBI Taxonomy" id="1892865"/>
    <lineage>
        <taxon>Bacteria</taxon>
        <taxon>Bacillati</taxon>
        <taxon>Actinomycetota</taxon>
        <taxon>Actinomycetes</taxon>
        <taxon>Kitasatosporales</taxon>
        <taxon>Streptomycetaceae</taxon>
        <taxon>Allostreptomyces</taxon>
    </lineage>
</organism>
<gene>
    <name evidence="2" type="ORF">FHU37_003931</name>
</gene>
<feature type="compositionally biased region" description="Basic and acidic residues" evidence="1">
    <location>
        <begin position="10"/>
        <end position="19"/>
    </location>
</feature>
<evidence type="ECO:0000256" key="1">
    <source>
        <dbReference type="SAM" id="MobiDB-lite"/>
    </source>
</evidence>
<name>A0A853A8Z1_9ACTN</name>
<feature type="region of interest" description="Disordered" evidence="1">
    <location>
        <begin position="93"/>
        <end position="133"/>
    </location>
</feature>
<proteinExistence type="predicted"/>
<feature type="compositionally biased region" description="Pro residues" evidence="1">
    <location>
        <begin position="104"/>
        <end position="114"/>
    </location>
</feature>
<dbReference type="AlphaFoldDB" id="A0A853A8Z1"/>
<evidence type="ECO:0000313" key="3">
    <source>
        <dbReference type="Proteomes" id="UP000567795"/>
    </source>
</evidence>